<proteinExistence type="predicted"/>
<dbReference type="Pfam" id="PF07172">
    <property type="entry name" value="GRP"/>
    <property type="match status" value="1"/>
</dbReference>
<accession>A0AAN9FEW2</accession>
<keyword evidence="1" id="KW-0732">Signal</keyword>
<organism evidence="2 3">
    <name type="scientific">Crotalaria pallida</name>
    <name type="common">Smooth rattlebox</name>
    <name type="synonym">Crotalaria striata</name>
    <dbReference type="NCBI Taxonomy" id="3830"/>
    <lineage>
        <taxon>Eukaryota</taxon>
        <taxon>Viridiplantae</taxon>
        <taxon>Streptophyta</taxon>
        <taxon>Embryophyta</taxon>
        <taxon>Tracheophyta</taxon>
        <taxon>Spermatophyta</taxon>
        <taxon>Magnoliopsida</taxon>
        <taxon>eudicotyledons</taxon>
        <taxon>Gunneridae</taxon>
        <taxon>Pentapetalae</taxon>
        <taxon>rosids</taxon>
        <taxon>fabids</taxon>
        <taxon>Fabales</taxon>
        <taxon>Fabaceae</taxon>
        <taxon>Papilionoideae</taxon>
        <taxon>50 kb inversion clade</taxon>
        <taxon>genistoids sensu lato</taxon>
        <taxon>core genistoids</taxon>
        <taxon>Crotalarieae</taxon>
        <taxon>Crotalaria</taxon>
    </lineage>
</organism>
<dbReference type="PANTHER" id="PTHR37372">
    <property type="entry name" value="OS06G0316800 PROTEIN"/>
    <property type="match status" value="1"/>
</dbReference>
<dbReference type="Proteomes" id="UP001372338">
    <property type="component" value="Unassembled WGS sequence"/>
</dbReference>
<evidence type="ECO:0000313" key="3">
    <source>
        <dbReference type="Proteomes" id="UP001372338"/>
    </source>
</evidence>
<dbReference type="EMBL" id="JAYWIO010000003">
    <property type="protein sequence ID" value="KAK7273951.1"/>
    <property type="molecule type" value="Genomic_DNA"/>
</dbReference>
<comment type="caution">
    <text evidence="2">The sequence shown here is derived from an EMBL/GenBank/DDBJ whole genome shotgun (WGS) entry which is preliminary data.</text>
</comment>
<evidence type="ECO:0000256" key="1">
    <source>
        <dbReference type="SAM" id="SignalP"/>
    </source>
</evidence>
<sequence>MGSKALLVLFVFLATVLLISAEVVREKDERLNERDGKLNTEGVDDKKYFGGYGYGYGPWRGGYGYGYGPWRGGYGYGYGPWGGYCGPYGCKSN</sequence>
<protein>
    <submittedName>
        <fullName evidence="2">Uncharacterized protein</fullName>
    </submittedName>
</protein>
<dbReference type="InterPro" id="IPR010800">
    <property type="entry name" value="GRP"/>
</dbReference>
<keyword evidence="3" id="KW-1185">Reference proteome</keyword>
<feature type="signal peptide" evidence="1">
    <location>
        <begin position="1"/>
        <end position="21"/>
    </location>
</feature>
<name>A0AAN9FEW2_CROPI</name>
<dbReference type="PANTHER" id="PTHR37372:SF1">
    <property type="entry name" value="GEO07177P1"/>
    <property type="match status" value="1"/>
</dbReference>
<feature type="chain" id="PRO_5042938477" evidence="1">
    <location>
        <begin position="22"/>
        <end position="93"/>
    </location>
</feature>
<gene>
    <name evidence="2" type="ORF">RIF29_15019</name>
</gene>
<dbReference type="InterPro" id="IPR052872">
    <property type="entry name" value="ESR_Regulator"/>
</dbReference>
<evidence type="ECO:0000313" key="2">
    <source>
        <dbReference type="EMBL" id="KAK7273951.1"/>
    </source>
</evidence>
<dbReference type="AlphaFoldDB" id="A0AAN9FEW2"/>
<reference evidence="2 3" key="1">
    <citation type="submission" date="2024-01" db="EMBL/GenBank/DDBJ databases">
        <title>The genomes of 5 underutilized Papilionoideae crops provide insights into root nodulation and disease resistanc.</title>
        <authorList>
            <person name="Yuan L."/>
        </authorList>
    </citation>
    <scope>NUCLEOTIDE SEQUENCE [LARGE SCALE GENOMIC DNA]</scope>
    <source>
        <strain evidence="2">ZHUSHIDOU_FW_LH</strain>
        <tissue evidence="2">Leaf</tissue>
    </source>
</reference>